<name>A0AAU1I9E5_9ACTN</name>
<protein>
    <submittedName>
        <fullName evidence="2">AMP-binding protein</fullName>
    </submittedName>
</protein>
<dbReference type="PANTHER" id="PTHR43767:SF1">
    <property type="entry name" value="NONRIBOSOMAL PEPTIDE SYNTHASE PES1 (EUROFUNG)-RELATED"/>
    <property type="match status" value="1"/>
</dbReference>
<dbReference type="SUPFAM" id="SSF56801">
    <property type="entry name" value="Acetyl-CoA synthetase-like"/>
    <property type="match status" value="1"/>
</dbReference>
<accession>A0AAU1I9E5</accession>
<organism evidence="2">
    <name type="scientific">Streptomyces sp. NBC_00180</name>
    <dbReference type="NCBI Taxonomy" id="2903632"/>
    <lineage>
        <taxon>Bacteria</taxon>
        <taxon>Bacillati</taxon>
        <taxon>Actinomycetota</taxon>
        <taxon>Actinomycetes</taxon>
        <taxon>Kitasatosporales</taxon>
        <taxon>Streptomycetaceae</taxon>
        <taxon>Streptomyces</taxon>
    </lineage>
</organism>
<dbReference type="InterPro" id="IPR000873">
    <property type="entry name" value="AMP-dep_synth/lig_dom"/>
</dbReference>
<dbReference type="PANTHER" id="PTHR43767">
    <property type="entry name" value="LONG-CHAIN-FATTY-ACID--COA LIGASE"/>
    <property type="match status" value="1"/>
</dbReference>
<gene>
    <name evidence="2" type="ORF">OG477_41700</name>
</gene>
<evidence type="ECO:0000259" key="1">
    <source>
        <dbReference type="Pfam" id="PF00501"/>
    </source>
</evidence>
<dbReference type="InterPro" id="IPR042099">
    <property type="entry name" value="ANL_N_sf"/>
</dbReference>
<evidence type="ECO:0000313" key="2">
    <source>
        <dbReference type="EMBL" id="WTP91410.1"/>
    </source>
</evidence>
<dbReference type="InterPro" id="IPR050237">
    <property type="entry name" value="ATP-dep_AMP-bd_enzyme"/>
</dbReference>
<dbReference type="Pfam" id="PF00501">
    <property type="entry name" value="AMP-binding"/>
    <property type="match status" value="1"/>
</dbReference>
<dbReference type="Gene3D" id="3.40.50.12780">
    <property type="entry name" value="N-terminal domain of ligase-like"/>
    <property type="match status" value="1"/>
</dbReference>
<feature type="domain" description="AMP-dependent synthetase/ligase" evidence="1">
    <location>
        <begin position="11"/>
        <end position="353"/>
    </location>
</feature>
<reference evidence="2" key="1">
    <citation type="submission" date="2022-10" db="EMBL/GenBank/DDBJ databases">
        <title>The complete genomes of actinobacterial strains from the NBC collection.</title>
        <authorList>
            <person name="Joergensen T.S."/>
            <person name="Alvarez Arevalo M."/>
            <person name="Sterndorff E.B."/>
            <person name="Faurdal D."/>
            <person name="Vuksanovic O."/>
            <person name="Mourched A.-S."/>
            <person name="Charusanti P."/>
            <person name="Shaw S."/>
            <person name="Blin K."/>
            <person name="Weber T."/>
        </authorList>
    </citation>
    <scope>NUCLEOTIDE SEQUENCE</scope>
    <source>
        <strain evidence="2">NBC 00180</strain>
    </source>
</reference>
<dbReference type="EMBL" id="CP108140">
    <property type="protein sequence ID" value="WTP91410.1"/>
    <property type="molecule type" value="Genomic_DNA"/>
</dbReference>
<dbReference type="AlphaFoldDB" id="A0AAU1I9E5"/>
<sequence length="407" mass="43676">MQYVVPDLLLQAARKNPWALAVVEDDQALTYSELAVLARRCAGFLAGRARPGDRVALVLPPETRSLALFFGAHMAGLIPVLIHEQLPAPRVGGIIEHAQAVLAVTSRHRRALVRRYSAGGRSIVTADAAAGPPLRAVQRVIGHDLAALVYPSGTEDPLKGVMLSHDNLLAGAFTLCDCLRLTGRDRVLTLPAWSSHYGLNQVLATFAAGAAVVIPRFTSASSLCHLLKTAEVTGLALLPSFWPALTGSRSPFLREAYPRLRYLTHSGKGLPPAALKAMRSAHPKVEVFALYGHPETLHTTCLQHPLIDTKPRSIGRPVPNSDVLVVDENGRPCPPGTRGQFVHRGPTIAQGYWRDPEATAAVFRHHPADTAQGAAELVVYSGEYGYADADGDLHHTVCRVDQPAATG</sequence>
<proteinExistence type="predicted"/>